<dbReference type="SUPFAM" id="SSF56219">
    <property type="entry name" value="DNase I-like"/>
    <property type="match status" value="1"/>
</dbReference>
<organism evidence="2 3">
    <name type="scientific">Coffea arabica</name>
    <name type="common">Arabian coffee</name>
    <dbReference type="NCBI Taxonomy" id="13443"/>
    <lineage>
        <taxon>Eukaryota</taxon>
        <taxon>Viridiplantae</taxon>
        <taxon>Streptophyta</taxon>
        <taxon>Embryophyta</taxon>
        <taxon>Tracheophyta</taxon>
        <taxon>Spermatophyta</taxon>
        <taxon>Magnoliopsida</taxon>
        <taxon>eudicotyledons</taxon>
        <taxon>Gunneridae</taxon>
        <taxon>Pentapetalae</taxon>
        <taxon>asterids</taxon>
        <taxon>lamiids</taxon>
        <taxon>Gentianales</taxon>
        <taxon>Rubiaceae</taxon>
        <taxon>Ixoroideae</taxon>
        <taxon>Gardenieae complex</taxon>
        <taxon>Bertiereae - Coffeeae clade</taxon>
        <taxon>Coffeeae</taxon>
        <taxon>Coffea</taxon>
    </lineage>
</organism>
<proteinExistence type="predicted"/>
<evidence type="ECO:0000259" key="1">
    <source>
        <dbReference type="Pfam" id="PF03372"/>
    </source>
</evidence>
<dbReference type="InterPro" id="IPR005135">
    <property type="entry name" value="Endo/exonuclease/phosphatase"/>
</dbReference>
<gene>
    <name evidence="3" type="primary">LOC140021376</name>
</gene>
<name>A0ABM4W8Y1_COFAR</name>
<sequence>MRVLVWNCQGAGRPLTIPQLREVCNLLSPHMIFLCETKNREQFMERARSRLRFDHSVVVDSMHRSGGMALFWKQEVNVIAVNKTAFTIEAHIVDRSKQIDWWLIGIYASCDAAVRKNQWQVLNARKRLWGQRWIVAGDFNDIVSNDEKWGGRRRDEWSFRDFKQFIDDNELVDVGFDGNPWTWCNNWENEGEIKQRLDRMLCTSTWFQSFDNTRCKHIDNYSSDHSMLVVDIEPAENKRRKKFIFDKRWIRREGIDREIKEAWGVDVEGSKMYKVTRKISNCRVALLKWKNNFQNNSRKVLDRIKANMERLKHSPDFTKGGMDELKRQLKQAYSNEELYWSQKSRVTWLKEGDKNTRFFHASVKG</sequence>
<keyword evidence="2" id="KW-1185">Reference proteome</keyword>
<dbReference type="PANTHER" id="PTHR35218">
    <property type="entry name" value="RNASE H DOMAIN-CONTAINING PROTEIN"/>
    <property type="match status" value="1"/>
</dbReference>
<dbReference type="Proteomes" id="UP001652660">
    <property type="component" value="Chromosome 11e"/>
</dbReference>
<dbReference type="PANTHER" id="PTHR35218:SF9">
    <property type="entry name" value="ENDONUCLEASE_EXONUCLEASE_PHOSPHATASE DOMAIN-CONTAINING PROTEIN"/>
    <property type="match status" value="1"/>
</dbReference>
<evidence type="ECO:0000313" key="2">
    <source>
        <dbReference type="Proteomes" id="UP001652660"/>
    </source>
</evidence>
<protein>
    <recommendedName>
        <fullName evidence="1">Endonuclease/exonuclease/phosphatase domain-containing protein</fullName>
    </recommendedName>
</protein>
<dbReference type="GeneID" id="140021376"/>
<evidence type="ECO:0000313" key="3">
    <source>
        <dbReference type="RefSeq" id="XP_071928237.1"/>
    </source>
</evidence>
<accession>A0ABM4W8Y1</accession>
<dbReference type="RefSeq" id="XP_071928237.1">
    <property type="nucleotide sequence ID" value="XM_072072136.1"/>
</dbReference>
<feature type="domain" description="Endonuclease/exonuclease/phosphatase" evidence="1">
    <location>
        <begin position="5"/>
        <end position="225"/>
    </location>
</feature>
<dbReference type="Gene3D" id="3.60.10.10">
    <property type="entry name" value="Endonuclease/exonuclease/phosphatase"/>
    <property type="match status" value="1"/>
</dbReference>
<dbReference type="Pfam" id="PF03372">
    <property type="entry name" value="Exo_endo_phos"/>
    <property type="match status" value="1"/>
</dbReference>
<reference evidence="3" key="1">
    <citation type="submission" date="2025-08" db="UniProtKB">
        <authorList>
            <consortium name="RefSeq"/>
        </authorList>
    </citation>
    <scope>IDENTIFICATION</scope>
    <source>
        <tissue evidence="3">Leaves</tissue>
    </source>
</reference>
<dbReference type="InterPro" id="IPR036691">
    <property type="entry name" value="Endo/exonu/phosph_ase_sf"/>
</dbReference>